<feature type="compositionally biased region" description="Low complexity" evidence="5">
    <location>
        <begin position="663"/>
        <end position="732"/>
    </location>
</feature>
<dbReference type="GO" id="GO:0010436">
    <property type="term" value="F:carotenoid dioxygenase activity"/>
    <property type="evidence" value="ECO:0000318"/>
    <property type="project" value="GO_Central"/>
</dbReference>
<dbReference type="GO" id="GO:0016121">
    <property type="term" value="P:carotene catabolic process"/>
    <property type="evidence" value="ECO:0000318"/>
    <property type="project" value="GO_Central"/>
</dbReference>
<keyword evidence="3 4" id="KW-0408">Iron</keyword>
<feature type="binding site" evidence="4">
    <location>
        <position position="211"/>
    </location>
    <ligand>
        <name>Fe cation</name>
        <dbReference type="ChEBI" id="CHEBI:24875"/>
        <note>catalytic</note>
    </ligand>
</feature>
<proteinExistence type="inferred from homology"/>
<dbReference type="PANTHER" id="PTHR10543:SF129">
    <property type="entry name" value="CAROTENOID OXYGENASE"/>
    <property type="match status" value="1"/>
</dbReference>
<dbReference type="OrthoDB" id="1069523at2759"/>
<evidence type="ECO:0000256" key="6">
    <source>
        <dbReference type="SAM" id="SignalP"/>
    </source>
</evidence>
<comment type="cofactor">
    <cofactor evidence="4">
        <name>Fe(2+)</name>
        <dbReference type="ChEBI" id="CHEBI:29033"/>
    </cofactor>
    <text evidence="4">Binds 1 Fe(2+) ion per subunit.</text>
</comment>
<keyword evidence="6" id="KW-0732">Signal</keyword>
<name>A0A2A6BC17_PRIPA</name>
<evidence type="ECO:0000313" key="8">
    <source>
        <dbReference type="Proteomes" id="UP000005239"/>
    </source>
</evidence>
<sequence>MGRHLIAALLACTSLAAAQSIDKVHLGFPEAWDGDQYKELYCPSKNIPRFLDGFFLCQLSAAYGNSSAPSGHKLNHMIDAIGAVGAFRIRNGQVTFNAEYYPSRPYKIWEFYDRNMSKSSVPWAGWSDYNISAMARWEQVPNNNEAARFHPNLDFWKVGKRIIAGTEAPYWVGYEFDVNQLNKFKLYPFTEENDIFATPRSTMIPISMAIHERSDPDGTIWGTFSAMNFDDQRFYQFRVHLYYDTSRIWSIPISLIHFPKQKPESDCPFKGRDEITVVSIKGIFTVDSNGIRKVVGIHDYGAWDATACGKDDEYIGDKTMLPGYVHSITSTENYVIIPVTSLLINPCKFKEPPMTNFKSSIQNGGLWGMDFYDMVPMRFIIFNKNTKSFMTSKPLEVFPSMFVTHQLNAYENMDGTITADMVVYENHDPYVKYFYTDFLTSQLYPSTARLLRFTLDAKEHRVMYNYLVPQETIAADFPQVNHAYDGRPYQWAYIVVHPFAADNRILKMNVDDASGERNIIFKSEPQLVLHEPWFVAKPDARKEDDGVLLVRALDINENKGLLLVIDAATMTEIGRAYVPISIPFGFHNRYFSSADLGLPDVESEEAIRQALHRPSEKAVVAKPGTTINVHTIKATLPTTRPRMIPVTPTTATIPTSTAPPPTTVAETTSFRTTTPSTTTPTTTTPAPTTPSTTTPTTTTTTTTTAPTTTTSQSTTTTRPPATTTVQQTTASADETTVRWWPLPTQEPVEPWWKKVQHGKNTQTPIFPAEIVVTAKPKTDSSVQVERKSSMSQLYDETLKALCKWLPSVVSLITPDTCMQQADRAAKYIAPIATDYADKLRSIPSRLRGAQEQY</sequence>
<feature type="binding site" evidence="4">
    <location>
        <position position="587"/>
    </location>
    <ligand>
        <name>Fe cation</name>
        <dbReference type="ChEBI" id="CHEBI:24875"/>
        <note>catalytic</note>
    </ligand>
</feature>
<evidence type="ECO:0000256" key="3">
    <source>
        <dbReference type="ARBA" id="ARBA00023004"/>
    </source>
</evidence>
<comment type="similarity">
    <text evidence="1">Belongs to the carotenoid oxygenase family.</text>
</comment>
<protein>
    <submittedName>
        <fullName evidence="7">Uncharacterized protein</fullName>
    </submittedName>
</protein>
<feature type="chain" id="PRO_5043343793" evidence="6">
    <location>
        <begin position="19"/>
        <end position="853"/>
    </location>
</feature>
<evidence type="ECO:0000256" key="1">
    <source>
        <dbReference type="ARBA" id="ARBA00006787"/>
    </source>
</evidence>
<evidence type="ECO:0000313" key="7">
    <source>
        <dbReference type="EnsemblMetazoa" id="PPA22039.1"/>
    </source>
</evidence>
<evidence type="ECO:0000256" key="2">
    <source>
        <dbReference type="ARBA" id="ARBA00022723"/>
    </source>
</evidence>
<organism evidence="7 8">
    <name type="scientific">Pristionchus pacificus</name>
    <name type="common">Parasitic nematode worm</name>
    <dbReference type="NCBI Taxonomy" id="54126"/>
    <lineage>
        <taxon>Eukaryota</taxon>
        <taxon>Metazoa</taxon>
        <taxon>Ecdysozoa</taxon>
        <taxon>Nematoda</taxon>
        <taxon>Chromadorea</taxon>
        <taxon>Rhabditida</taxon>
        <taxon>Rhabditina</taxon>
        <taxon>Diplogasteromorpha</taxon>
        <taxon>Diplogasteroidea</taxon>
        <taxon>Neodiplogasteridae</taxon>
        <taxon>Pristionchus</taxon>
    </lineage>
</organism>
<dbReference type="InterPro" id="IPR004294">
    <property type="entry name" value="Carotenoid_Oase"/>
</dbReference>
<feature type="binding site" evidence="4">
    <location>
        <position position="326"/>
    </location>
    <ligand>
        <name>Fe cation</name>
        <dbReference type="ChEBI" id="CHEBI:24875"/>
        <note>catalytic</note>
    </ligand>
</feature>
<reference evidence="8" key="1">
    <citation type="journal article" date="2008" name="Nat. Genet.">
        <title>The Pristionchus pacificus genome provides a unique perspective on nematode lifestyle and parasitism.</title>
        <authorList>
            <person name="Dieterich C."/>
            <person name="Clifton S.W."/>
            <person name="Schuster L.N."/>
            <person name="Chinwalla A."/>
            <person name="Delehaunty K."/>
            <person name="Dinkelacker I."/>
            <person name="Fulton L."/>
            <person name="Fulton R."/>
            <person name="Godfrey J."/>
            <person name="Minx P."/>
            <person name="Mitreva M."/>
            <person name="Roeseler W."/>
            <person name="Tian H."/>
            <person name="Witte H."/>
            <person name="Yang S.P."/>
            <person name="Wilson R.K."/>
            <person name="Sommer R.J."/>
        </authorList>
    </citation>
    <scope>NUCLEOTIDE SEQUENCE [LARGE SCALE GENOMIC DNA]</scope>
    <source>
        <strain evidence="8">PS312</strain>
    </source>
</reference>
<dbReference type="AlphaFoldDB" id="A0A2A6BC17"/>
<accession>A0A2A6BC17</accession>
<dbReference type="GO" id="GO:0042574">
    <property type="term" value="P:retinal metabolic process"/>
    <property type="evidence" value="ECO:0000318"/>
    <property type="project" value="GO_Central"/>
</dbReference>
<gene>
    <name evidence="7" type="primary">WBGene00111593</name>
</gene>
<dbReference type="EnsemblMetazoa" id="PPA22039.1">
    <property type="protein sequence ID" value="PPA22039.1"/>
    <property type="gene ID" value="WBGene00111593"/>
</dbReference>
<feature type="signal peptide" evidence="6">
    <location>
        <begin position="1"/>
        <end position="18"/>
    </location>
</feature>
<dbReference type="Proteomes" id="UP000005239">
    <property type="component" value="Unassembled WGS sequence"/>
</dbReference>
<dbReference type="Pfam" id="PF03055">
    <property type="entry name" value="RPE65"/>
    <property type="match status" value="1"/>
</dbReference>
<dbReference type="PANTHER" id="PTHR10543">
    <property type="entry name" value="BETA-CAROTENE DIOXYGENASE"/>
    <property type="match status" value="1"/>
</dbReference>
<feature type="compositionally biased region" description="Low complexity" evidence="5">
    <location>
        <begin position="644"/>
        <end position="656"/>
    </location>
</feature>
<feature type="binding site" evidence="4">
    <location>
        <position position="405"/>
    </location>
    <ligand>
        <name>Fe cation</name>
        <dbReference type="ChEBI" id="CHEBI:24875"/>
        <note>catalytic</note>
    </ligand>
</feature>
<accession>A0A8R1UDP7</accession>
<feature type="region of interest" description="Disordered" evidence="5">
    <location>
        <begin position="641"/>
        <end position="734"/>
    </location>
</feature>
<dbReference type="GO" id="GO:0046872">
    <property type="term" value="F:metal ion binding"/>
    <property type="evidence" value="ECO:0007669"/>
    <property type="project" value="UniProtKB-KW"/>
</dbReference>
<dbReference type="GO" id="GO:0003834">
    <property type="term" value="F:beta-carotene 15,15'-dioxygenase activity"/>
    <property type="evidence" value="ECO:0000318"/>
    <property type="project" value="GO_Central"/>
</dbReference>
<evidence type="ECO:0000256" key="4">
    <source>
        <dbReference type="PIRSR" id="PIRSR604294-1"/>
    </source>
</evidence>
<evidence type="ECO:0000256" key="5">
    <source>
        <dbReference type="SAM" id="MobiDB-lite"/>
    </source>
</evidence>
<keyword evidence="2 4" id="KW-0479">Metal-binding</keyword>
<reference evidence="7" key="2">
    <citation type="submission" date="2022-06" db="UniProtKB">
        <authorList>
            <consortium name="EnsemblMetazoa"/>
        </authorList>
    </citation>
    <scope>IDENTIFICATION</scope>
    <source>
        <strain evidence="7">PS312</strain>
    </source>
</reference>
<keyword evidence="8" id="KW-1185">Reference proteome</keyword>